<evidence type="ECO:0000313" key="4">
    <source>
        <dbReference type="EMBL" id="AOM67069.1"/>
    </source>
</evidence>
<keyword evidence="4" id="KW-0934">Plastid</keyword>
<evidence type="ECO:0000256" key="1">
    <source>
        <dbReference type="ARBA" id="ARBA00022741"/>
    </source>
</evidence>
<protein>
    <recommendedName>
        <fullName evidence="3">AAA+ ATPase domain-containing protein</fullName>
    </recommendedName>
</protein>
<dbReference type="Pfam" id="PF25516">
    <property type="entry name" value="PTPase"/>
    <property type="match status" value="1"/>
</dbReference>
<dbReference type="SMART" id="SM00382">
    <property type="entry name" value="AAA"/>
    <property type="match status" value="1"/>
</dbReference>
<dbReference type="SUPFAM" id="SSF52540">
    <property type="entry name" value="P-loop containing nucleoside triphosphate hydrolases"/>
    <property type="match status" value="1"/>
</dbReference>
<organism evidence="4">
    <name type="scientific">Hildenbrandia rivularis</name>
    <dbReference type="NCBI Taxonomy" id="135206"/>
    <lineage>
        <taxon>Eukaryota</taxon>
        <taxon>Rhodophyta</taxon>
        <taxon>Florideophyceae</taxon>
        <taxon>Hildenbrandiophycidae</taxon>
        <taxon>Hildenbrandiales</taxon>
        <taxon>Hildenbrandiaceae</taxon>
        <taxon>Hildenbrandia</taxon>
    </lineage>
</organism>
<dbReference type="Gene3D" id="3.40.50.300">
    <property type="entry name" value="P-loop containing nucleotide triphosphate hydrolases"/>
    <property type="match status" value="1"/>
</dbReference>
<dbReference type="AlphaFoldDB" id="A0A1C9CFD5"/>
<dbReference type="Pfam" id="PF19568">
    <property type="entry name" value="Spore_III_AA"/>
    <property type="match status" value="1"/>
</dbReference>
<dbReference type="CDD" id="cd00009">
    <property type="entry name" value="AAA"/>
    <property type="match status" value="1"/>
</dbReference>
<keyword evidence="1" id="KW-0547">Nucleotide-binding</keyword>
<dbReference type="RefSeq" id="YP_009297525.1">
    <property type="nucleotide sequence ID" value="NC_031177.1"/>
</dbReference>
<dbReference type="InterPro" id="IPR058670">
    <property type="entry name" value="PTPase_dom"/>
</dbReference>
<accession>A0A1C9CFD5</accession>
<dbReference type="InterPro" id="IPR027417">
    <property type="entry name" value="P-loop_NTPase"/>
</dbReference>
<dbReference type="GeneID" id="29074081"/>
<sequence length="559" mass="63031">MLIADDLSKLLEVLPNFIKTVLEEHGDSERLLEIVMDLGRRPEARFADASQYLSKKIISWQDLDYCVKRIGDFSGDNRSGIEKTLHRISSIRNRKGSIVGLTCRVGRALFGTIGIIRDLLKKQQSILILGKPGIGKTTAIREIARVLSDEMHKRVIVIDTSNEIAGDGDIPHLAIGGARRMQVTLPELQHQIMIEAVENHMPQVIIIDEISTELEVLAARTIAERGVQLIGTVHGNFLDSLIKNPVLCDLIGGIQYVTLGDDEARRRGTQKSILERKTSPAFQVVVEIHGRQNLVIHEKVDVTIDQILQGCQSPIQYRSVLHNGKLAIYNKNLLTSSLNNYSPDFNVSTKKTTIYTAKHFLSKKTSVSELLSIQSSLKCNKMLQKLPTFTIANNIRSIILHVYLISSVEINKVIKALQLPLVISKDINTADAVLALRCHVKHNAQLRRIARSRQIVIYSIHSDTIPQITRVLKRITNSKVKNLIDWEKIFCHRTKAEIEALEEAQAAIENILMLKKQPVQLLPRVPSIRELQRMLVNIYNFTTRTFGEEPCCCLRIYLT</sequence>
<dbReference type="InterPro" id="IPR003593">
    <property type="entry name" value="AAA+_ATPase"/>
</dbReference>
<dbReference type="PANTHER" id="PTHR20953">
    <property type="entry name" value="KINASE-RELATED"/>
    <property type="match status" value="1"/>
</dbReference>
<name>A0A1C9CFD5_9FLOR</name>
<dbReference type="GO" id="GO:0005524">
    <property type="term" value="F:ATP binding"/>
    <property type="evidence" value="ECO:0007669"/>
    <property type="project" value="UniProtKB-KW"/>
</dbReference>
<reference evidence="4" key="1">
    <citation type="journal article" date="2016" name="BMC Biol.">
        <title>Parallel evolution of highly conserved plastid genome architecture in red seaweeds and seed plants.</title>
        <authorList>
            <person name="Lee J."/>
            <person name="Cho C.H."/>
            <person name="Park S.I."/>
            <person name="Choi J.W."/>
            <person name="Song H.S."/>
            <person name="West J.A."/>
            <person name="Bhattacharya D."/>
            <person name="Yoon H.S."/>
        </authorList>
    </citation>
    <scope>NUCLEOTIDE SEQUENCE</scope>
</reference>
<proteinExistence type="predicted"/>
<keyword evidence="2" id="KW-0067">ATP-binding</keyword>
<dbReference type="PANTHER" id="PTHR20953:SF3">
    <property type="entry name" value="P-LOOP CONTAINING NUCLEOSIDE TRIPHOSPHATE HYDROLASES SUPERFAMILY PROTEIN"/>
    <property type="match status" value="1"/>
</dbReference>
<dbReference type="InterPro" id="IPR034081">
    <property type="entry name" value="R3H_AAA"/>
</dbReference>
<geneLocation type="plastid" evidence="4"/>
<evidence type="ECO:0000259" key="3">
    <source>
        <dbReference type="SMART" id="SM00382"/>
    </source>
</evidence>
<feature type="domain" description="AAA+ ATPase" evidence="3">
    <location>
        <begin position="122"/>
        <end position="278"/>
    </location>
</feature>
<dbReference type="EMBL" id="KX284723">
    <property type="protein sequence ID" value="AOM67069.1"/>
    <property type="molecule type" value="Genomic_DNA"/>
</dbReference>
<dbReference type="InterPro" id="IPR045735">
    <property type="entry name" value="Spore_III_AA_AAA+_ATPase"/>
</dbReference>
<gene>
    <name evidence="4" type="primary">ycf45</name>
    <name evidence="4" type="ORF">Hrvl_009</name>
</gene>
<dbReference type="CDD" id="cd02645">
    <property type="entry name" value="R3H_AAA"/>
    <property type="match status" value="1"/>
</dbReference>
<evidence type="ECO:0000256" key="2">
    <source>
        <dbReference type="ARBA" id="ARBA00022840"/>
    </source>
</evidence>